<dbReference type="STRING" id="1460663.A0A177C7P4"/>
<dbReference type="SUPFAM" id="SSF50129">
    <property type="entry name" value="GroES-like"/>
    <property type="match status" value="1"/>
</dbReference>
<evidence type="ECO:0000256" key="1">
    <source>
        <dbReference type="ARBA" id="ARBA00008072"/>
    </source>
</evidence>
<evidence type="ECO:0000256" key="2">
    <source>
        <dbReference type="ARBA" id="ARBA00011245"/>
    </source>
</evidence>
<dbReference type="SMART" id="SM00829">
    <property type="entry name" value="PKS_ER"/>
    <property type="match status" value="1"/>
</dbReference>
<evidence type="ECO:0000313" key="5">
    <source>
        <dbReference type="EMBL" id="OAG03151.1"/>
    </source>
</evidence>
<dbReference type="EMBL" id="KV441555">
    <property type="protein sequence ID" value="OAG03151.1"/>
    <property type="molecule type" value="Genomic_DNA"/>
</dbReference>
<dbReference type="InterPro" id="IPR020843">
    <property type="entry name" value="ER"/>
</dbReference>
<dbReference type="Gene3D" id="3.90.180.10">
    <property type="entry name" value="Medium-chain alcohol dehydrogenases, catalytic domain"/>
    <property type="match status" value="1"/>
</dbReference>
<gene>
    <name evidence="5" type="ORF">CC84DRAFT_1220048</name>
</gene>
<dbReference type="Gene3D" id="3.40.50.720">
    <property type="entry name" value="NAD(P)-binding Rossmann-like Domain"/>
    <property type="match status" value="1"/>
</dbReference>
<name>A0A177C7P4_9PLEO</name>
<dbReference type="InterPro" id="IPR047122">
    <property type="entry name" value="Trans-enoyl_RdTase-like"/>
</dbReference>
<dbReference type="AlphaFoldDB" id="A0A177C7P4"/>
<dbReference type="Proteomes" id="UP000077069">
    <property type="component" value="Unassembled WGS sequence"/>
</dbReference>
<dbReference type="GeneID" id="28766619"/>
<dbReference type="InterPro" id="IPR036291">
    <property type="entry name" value="NAD(P)-bd_dom_sf"/>
</dbReference>
<dbReference type="InParanoid" id="A0A177C7P4"/>
<dbReference type="RefSeq" id="XP_018033516.1">
    <property type="nucleotide sequence ID" value="XM_018183133.1"/>
</dbReference>
<protein>
    <submittedName>
        <fullName evidence="5">GroES-like protein</fullName>
    </submittedName>
</protein>
<dbReference type="InterPro" id="IPR011032">
    <property type="entry name" value="GroES-like_sf"/>
</dbReference>
<proteinExistence type="inferred from homology"/>
<dbReference type="Pfam" id="PF00107">
    <property type="entry name" value="ADH_zinc_N"/>
    <property type="match status" value="1"/>
</dbReference>
<keyword evidence="6" id="KW-1185">Reference proteome</keyword>
<evidence type="ECO:0000313" key="6">
    <source>
        <dbReference type="Proteomes" id="UP000077069"/>
    </source>
</evidence>
<dbReference type="Pfam" id="PF08240">
    <property type="entry name" value="ADH_N"/>
    <property type="match status" value="1"/>
</dbReference>
<evidence type="ECO:0000256" key="3">
    <source>
        <dbReference type="ARBA" id="ARBA00023002"/>
    </source>
</evidence>
<comment type="subunit">
    <text evidence="2">Monomer.</text>
</comment>
<dbReference type="CDD" id="cd08249">
    <property type="entry name" value="enoyl_reductase_like"/>
    <property type="match status" value="1"/>
</dbReference>
<reference evidence="5 6" key="1">
    <citation type="submission" date="2016-05" db="EMBL/GenBank/DDBJ databases">
        <title>Comparative analysis of secretome profiles of manganese(II)-oxidizing ascomycete fungi.</title>
        <authorList>
            <consortium name="DOE Joint Genome Institute"/>
            <person name="Zeiner C.A."/>
            <person name="Purvine S.O."/>
            <person name="Zink E.M."/>
            <person name="Wu S."/>
            <person name="Pasa-Tolic L."/>
            <person name="Chaput D.L."/>
            <person name="Haridas S."/>
            <person name="Grigoriev I.V."/>
            <person name="Santelli C.M."/>
            <person name="Hansel C.M."/>
        </authorList>
    </citation>
    <scope>NUCLEOTIDE SEQUENCE [LARGE SCALE GENOMIC DNA]</scope>
    <source>
        <strain evidence="5 6">AP3s5-JAC2a</strain>
    </source>
</reference>
<dbReference type="GO" id="GO:0016651">
    <property type="term" value="F:oxidoreductase activity, acting on NAD(P)H"/>
    <property type="evidence" value="ECO:0007669"/>
    <property type="project" value="InterPro"/>
</dbReference>
<dbReference type="PANTHER" id="PTHR45348:SF2">
    <property type="entry name" value="ZINC-TYPE ALCOHOL DEHYDROGENASE-LIKE PROTEIN C2E1P3.01"/>
    <property type="match status" value="1"/>
</dbReference>
<evidence type="ECO:0000259" key="4">
    <source>
        <dbReference type="SMART" id="SM00829"/>
    </source>
</evidence>
<keyword evidence="3" id="KW-0560">Oxidoreductase</keyword>
<dbReference type="PANTHER" id="PTHR45348">
    <property type="entry name" value="HYPOTHETICAL OXIDOREDUCTASE (EUROFUNG)"/>
    <property type="match status" value="1"/>
</dbReference>
<organism evidence="5 6">
    <name type="scientific">Paraphaeosphaeria sporulosa</name>
    <dbReference type="NCBI Taxonomy" id="1460663"/>
    <lineage>
        <taxon>Eukaryota</taxon>
        <taxon>Fungi</taxon>
        <taxon>Dikarya</taxon>
        <taxon>Ascomycota</taxon>
        <taxon>Pezizomycotina</taxon>
        <taxon>Dothideomycetes</taxon>
        <taxon>Pleosporomycetidae</taxon>
        <taxon>Pleosporales</taxon>
        <taxon>Massarineae</taxon>
        <taxon>Didymosphaeriaceae</taxon>
        <taxon>Paraphaeosphaeria</taxon>
    </lineage>
</organism>
<comment type="similarity">
    <text evidence="1">Belongs to the zinc-containing alcohol dehydrogenase family.</text>
</comment>
<dbReference type="SUPFAM" id="SSF51735">
    <property type="entry name" value="NAD(P)-binding Rossmann-fold domains"/>
    <property type="match status" value="1"/>
</dbReference>
<sequence length="348" mass="37347">MSGNRAAFLVEPKGCFEVRDAPMEQPGPGEVLIKVHAVALQPADEKVAKLAIILVEYPAVLGGPVGGIVHALGEGVTRVAVGDRVSCGTLIFKKHKPKYGGTQRYTLVSEQEVIEIGDTDFTKVVTLGSYTPPSCLFASNCLNMHWPSLPPKPLPAGEQGKKILIWGGSSAMGSLSISYAKQAGYTVISTSSPHNFDLLESLGADYIFDHSDLATVERIRDLFPIDYWFDTISLKPSVTTILKILAPEGKPANKAYIHMLLPLAMAGNPTLPEGVTTGMHFFSTQAPENADWAKFFLSRGGYMEKGIKSGLIQGVPPHLLGGLEKVSDGIEEVHKGVSGKKVVIDPWA</sequence>
<dbReference type="OrthoDB" id="3509362at2759"/>
<accession>A0A177C7P4</accession>
<dbReference type="InterPro" id="IPR013154">
    <property type="entry name" value="ADH-like_N"/>
</dbReference>
<dbReference type="InterPro" id="IPR013149">
    <property type="entry name" value="ADH-like_C"/>
</dbReference>
<feature type="domain" description="Enoyl reductase (ER)" evidence="4">
    <location>
        <begin position="14"/>
        <end position="343"/>
    </location>
</feature>